<evidence type="ECO:0000313" key="1">
    <source>
        <dbReference type="EMBL" id="EDX73762.1"/>
    </source>
</evidence>
<dbReference type="RefSeq" id="WP_006103023.1">
    <property type="nucleotide sequence ID" value="NZ_DS989856.1"/>
</dbReference>
<dbReference type="AlphaFoldDB" id="B4VWD8"/>
<dbReference type="OrthoDB" id="574183at2"/>
<keyword evidence="2" id="KW-1185">Reference proteome</keyword>
<protein>
    <submittedName>
        <fullName evidence="1">Uncharacterized protein</fullName>
    </submittedName>
</protein>
<evidence type="ECO:0000313" key="2">
    <source>
        <dbReference type="Proteomes" id="UP000003835"/>
    </source>
</evidence>
<reference evidence="1 2" key="1">
    <citation type="submission" date="2008-07" db="EMBL/GenBank/DDBJ databases">
        <authorList>
            <person name="Tandeau de Marsac N."/>
            <person name="Ferriera S."/>
            <person name="Johnson J."/>
            <person name="Kravitz S."/>
            <person name="Beeson K."/>
            <person name="Sutton G."/>
            <person name="Rogers Y.-H."/>
            <person name="Friedman R."/>
            <person name="Frazier M."/>
            <person name="Venter J.C."/>
        </authorList>
    </citation>
    <scope>NUCLEOTIDE SEQUENCE [LARGE SCALE GENOMIC DNA]</scope>
    <source>
        <strain evidence="1 2">PCC 7420</strain>
    </source>
</reference>
<dbReference type="EMBL" id="DS989856">
    <property type="protein sequence ID" value="EDX73762.1"/>
    <property type="molecule type" value="Genomic_DNA"/>
</dbReference>
<gene>
    <name evidence="1" type="ORF">MC7420_6810</name>
</gene>
<proteinExistence type="predicted"/>
<organism evidence="1 2">
    <name type="scientific">Coleofasciculus chthonoplastes PCC 7420</name>
    <dbReference type="NCBI Taxonomy" id="118168"/>
    <lineage>
        <taxon>Bacteria</taxon>
        <taxon>Bacillati</taxon>
        <taxon>Cyanobacteriota</taxon>
        <taxon>Cyanophyceae</taxon>
        <taxon>Coleofasciculales</taxon>
        <taxon>Coleofasciculaceae</taxon>
        <taxon>Coleofasciculus</taxon>
    </lineage>
</organism>
<sequence length="66" mass="7782">MSEYVLARIEAIQQELEALRQLVAHQVQNTKRQTHLKGLWKDVEITDKDIEAAKQAVFRDAYNWQD</sequence>
<dbReference type="Proteomes" id="UP000003835">
    <property type="component" value="Unassembled WGS sequence"/>
</dbReference>
<dbReference type="HOGENOM" id="CLU_3045331_0_0_3"/>
<name>B4VWD8_9CYAN</name>
<accession>B4VWD8</accession>